<dbReference type="GO" id="GO:0005634">
    <property type="term" value="C:nucleus"/>
    <property type="evidence" value="ECO:0007669"/>
    <property type="project" value="UniProtKB-UniRule"/>
</dbReference>
<dbReference type="Pfam" id="PF09011">
    <property type="entry name" value="HMG_box_2"/>
    <property type="match status" value="1"/>
</dbReference>
<keyword evidence="1" id="KW-0238">DNA-binding</keyword>
<feature type="compositionally biased region" description="Pro residues" evidence="2">
    <location>
        <begin position="443"/>
        <end position="458"/>
    </location>
</feature>
<dbReference type="Proteomes" id="UP000807025">
    <property type="component" value="Unassembled WGS sequence"/>
</dbReference>
<dbReference type="OrthoDB" id="3033638at2759"/>
<dbReference type="InterPro" id="IPR036910">
    <property type="entry name" value="HMG_box_dom_sf"/>
</dbReference>
<name>A0A9P5ZJ62_PLEER</name>
<feature type="region of interest" description="Disordered" evidence="2">
    <location>
        <begin position="372"/>
        <end position="416"/>
    </location>
</feature>
<dbReference type="SUPFAM" id="SSF47095">
    <property type="entry name" value="HMG-box"/>
    <property type="match status" value="1"/>
</dbReference>
<feature type="region of interest" description="Disordered" evidence="2">
    <location>
        <begin position="160"/>
        <end position="181"/>
    </location>
</feature>
<keyword evidence="5" id="KW-1185">Reference proteome</keyword>
<feature type="compositionally biased region" description="Basic and acidic residues" evidence="2">
    <location>
        <begin position="522"/>
        <end position="535"/>
    </location>
</feature>
<evidence type="ECO:0000259" key="3">
    <source>
        <dbReference type="PROSITE" id="PS50118"/>
    </source>
</evidence>
<comment type="caution">
    <text evidence="4">The sequence shown here is derived from an EMBL/GenBank/DDBJ whole genome shotgun (WGS) entry which is preliminary data.</text>
</comment>
<evidence type="ECO:0000313" key="4">
    <source>
        <dbReference type="EMBL" id="KAF9488471.1"/>
    </source>
</evidence>
<dbReference type="AlphaFoldDB" id="A0A9P5ZJ62"/>
<dbReference type="CDD" id="cd00084">
    <property type="entry name" value="HMG-box_SF"/>
    <property type="match status" value="1"/>
</dbReference>
<feature type="region of interest" description="Disordered" evidence="2">
    <location>
        <begin position="443"/>
        <end position="474"/>
    </location>
</feature>
<feature type="compositionally biased region" description="Polar residues" evidence="2">
    <location>
        <begin position="459"/>
        <end position="468"/>
    </location>
</feature>
<feature type="DNA-binding region" description="HMG box" evidence="1">
    <location>
        <begin position="104"/>
        <end position="176"/>
    </location>
</feature>
<organism evidence="4 5">
    <name type="scientific">Pleurotus eryngii</name>
    <name type="common">Boletus of the steppes</name>
    <dbReference type="NCBI Taxonomy" id="5323"/>
    <lineage>
        <taxon>Eukaryota</taxon>
        <taxon>Fungi</taxon>
        <taxon>Dikarya</taxon>
        <taxon>Basidiomycota</taxon>
        <taxon>Agaricomycotina</taxon>
        <taxon>Agaricomycetes</taxon>
        <taxon>Agaricomycetidae</taxon>
        <taxon>Agaricales</taxon>
        <taxon>Pleurotineae</taxon>
        <taxon>Pleurotaceae</taxon>
        <taxon>Pleurotus</taxon>
    </lineage>
</organism>
<feature type="domain" description="HMG box" evidence="3">
    <location>
        <begin position="104"/>
        <end position="176"/>
    </location>
</feature>
<dbReference type="GO" id="GO:0003677">
    <property type="term" value="F:DNA binding"/>
    <property type="evidence" value="ECO:0007669"/>
    <property type="project" value="UniProtKB-UniRule"/>
</dbReference>
<dbReference type="EMBL" id="MU154712">
    <property type="protein sequence ID" value="KAF9488471.1"/>
    <property type="molecule type" value="Genomic_DNA"/>
</dbReference>
<dbReference type="PROSITE" id="PS50118">
    <property type="entry name" value="HMG_BOX_2"/>
    <property type="match status" value="1"/>
</dbReference>
<reference evidence="4" key="1">
    <citation type="submission" date="2020-11" db="EMBL/GenBank/DDBJ databases">
        <authorList>
            <consortium name="DOE Joint Genome Institute"/>
            <person name="Ahrendt S."/>
            <person name="Riley R."/>
            <person name="Andreopoulos W."/>
            <person name="Labutti K."/>
            <person name="Pangilinan J."/>
            <person name="Ruiz-Duenas F.J."/>
            <person name="Barrasa J.M."/>
            <person name="Sanchez-Garcia M."/>
            <person name="Camarero S."/>
            <person name="Miyauchi S."/>
            <person name="Serrano A."/>
            <person name="Linde D."/>
            <person name="Babiker R."/>
            <person name="Drula E."/>
            <person name="Ayuso-Fernandez I."/>
            <person name="Pacheco R."/>
            <person name="Padilla G."/>
            <person name="Ferreira P."/>
            <person name="Barriuso J."/>
            <person name="Kellner H."/>
            <person name="Castanera R."/>
            <person name="Alfaro M."/>
            <person name="Ramirez L."/>
            <person name="Pisabarro A.G."/>
            <person name="Kuo A."/>
            <person name="Tritt A."/>
            <person name="Lipzen A."/>
            <person name="He G."/>
            <person name="Yan M."/>
            <person name="Ng V."/>
            <person name="Cullen D."/>
            <person name="Martin F."/>
            <person name="Rosso M.-N."/>
            <person name="Henrissat B."/>
            <person name="Hibbett D."/>
            <person name="Martinez A.T."/>
            <person name="Grigoriev I.V."/>
        </authorList>
    </citation>
    <scope>NUCLEOTIDE SEQUENCE</scope>
    <source>
        <strain evidence="4">ATCC 90797</strain>
    </source>
</reference>
<evidence type="ECO:0000256" key="1">
    <source>
        <dbReference type="PROSITE-ProRule" id="PRU00267"/>
    </source>
</evidence>
<accession>A0A9P5ZJ62</accession>
<evidence type="ECO:0000313" key="5">
    <source>
        <dbReference type="Proteomes" id="UP000807025"/>
    </source>
</evidence>
<gene>
    <name evidence="4" type="ORF">BDN71DRAFT_1513017</name>
</gene>
<protein>
    <recommendedName>
        <fullName evidence="3">HMG box domain-containing protein</fullName>
    </recommendedName>
</protein>
<feature type="compositionally biased region" description="Polar residues" evidence="2">
    <location>
        <begin position="384"/>
        <end position="399"/>
    </location>
</feature>
<proteinExistence type="predicted"/>
<dbReference type="InterPro" id="IPR009071">
    <property type="entry name" value="HMG_box_dom"/>
</dbReference>
<feature type="region of interest" description="Disordered" evidence="2">
    <location>
        <begin position="489"/>
        <end position="543"/>
    </location>
</feature>
<evidence type="ECO:0000256" key="2">
    <source>
        <dbReference type="SAM" id="MobiDB-lite"/>
    </source>
</evidence>
<keyword evidence="1" id="KW-0539">Nucleus</keyword>
<dbReference type="Gene3D" id="1.10.30.10">
    <property type="entry name" value="High mobility group box domain"/>
    <property type="match status" value="1"/>
</dbReference>
<sequence length="543" mass="61550">MSALPPPPPSRGLQWIHGSTRKFKSFRAYFPRKRAVKPILKLLRTVRMAQQLHNRQQKLDILTHQQEVNTFIWAKAEMLRETYGRRSAERYYEDLIKFCHVDKSKRKINSWNAFVHHESKKHLNDTPDGVPKATAADHARALKDKWKAMTPEERLTYTEAARSSLQDQRDDKQGGERQTAYSAYHDARKAIERIQEDKLHALNCRSGIESALFVSRSSQDHHYKPLAYCSSDAVASFFTFFFKESPPDLACRMEGYILSGVDGAVRKHTNGIMELKKQTVNLIMTKLREAAKFNVSRMYYSNFDENITTKYGIKVIGWPLDKFCSPGDLTSRVEVLLLYRAWESGTARFYKMTPQELEDWDNARFSERMRETEMDPGAPGGTNGVSNALQPTEPTSDTPQPMLMEPTGRPPFDPTASFQASLVDELQSSDVMDWPPYDPTLPLPGLPSFTFPPPPPPSNNILQATQTPIEPPPSQATLRVISCSAVASASGTPIAITSKPQKPRCDKGKKRGPRKQTDQNNGEDHEAAAVNDRARFAPRRRRN</sequence>